<gene>
    <name evidence="1" type="ORF">P025_gp49</name>
</gene>
<protein>
    <submittedName>
        <fullName evidence="1">Uncharacterized protein</fullName>
    </submittedName>
</protein>
<evidence type="ECO:0000313" key="1">
    <source>
        <dbReference type="EMBL" id="AXH71723.1"/>
    </source>
</evidence>
<proteinExistence type="predicted"/>
<name>A0A4Y1NU58_9CAUD</name>
<organism evidence="1 2">
    <name type="scientific">Pelagibacter phage HTVC025P</name>
    <dbReference type="NCBI Taxonomy" id="2259657"/>
    <lineage>
        <taxon>Viruses</taxon>
        <taxon>Duplodnaviria</taxon>
        <taxon>Heunggongvirae</taxon>
        <taxon>Uroviricota</taxon>
        <taxon>Caudoviricetes</taxon>
        <taxon>Autographivirales</taxon>
        <taxon>Autographivirales incertae sedis</taxon>
        <taxon>Thoosavirus</taxon>
        <taxon>Thoosavirus HTVC025P</taxon>
    </lineage>
</organism>
<keyword evidence="2" id="KW-1185">Reference proteome</keyword>
<evidence type="ECO:0000313" key="2">
    <source>
        <dbReference type="Proteomes" id="UP000320575"/>
    </source>
</evidence>
<sequence length="83" mass="9570">MINKVIYLRSLFKNTKPDVKLQKLISDAIVKANGIDDADEPLRGTKGSLQDSRKFILDNTEEFLWYAIDYSMADKFNDLFPPE</sequence>
<dbReference type="EMBL" id="MH598799">
    <property type="protein sequence ID" value="AXH71723.1"/>
    <property type="molecule type" value="Genomic_DNA"/>
</dbReference>
<reference evidence="1 2" key="1">
    <citation type="journal article" date="2019" name="Environ. Microbiol.">
        <title>Pelagiphages in the Podoviridae family integrate into host genomes.</title>
        <authorList>
            <person name="Zhao Y."/>
            <person name="Qin F."/>
            <person name="Zhang R."/>
            <person name="Giovannoni S.J."/>
            <person name="Zhang Z."/>
            <person name="Sun J."/>
            <person name="Du S."/>
            <person name="Rensing C."/>
        </authorList>
    </citation>
    <scope>NUCLEOTIDE SEQUENCE [LARGE SCALE GENOMIC DNA]</scope>
</reference>
<accession>A0A4Y1NU58</accession>
<dbReference type="Proteomes" id="UP000320575">
    <property type="component" value="Segment"/>
</dbReference>